<dbReference type="RefSeq" id="WP_209340751.1">
    <property type="nucleotide sequence ID" value="NZ_JAGIQL010000058.1"/>
</dbReference>
<name>A0A940RYB3_9ACTN</name>
<evidence type="ECO:0000313" key="2">
    <source>
        <dbReference type="EMBL" id="MBP0459008.1"/>
    </source>
</evidence>
<feature type="transmembrane region" description="Helical" evidence="1">
    <location>
        <begin position="21"/>
        <end position="38"/>
    </location>
</feature>
<evidence type="ECO:0000313" key="3">
    <source>
        <dbReference type="Proteomes" id="UP000670475"/>
    </source>
</evidence>
<dbReference type="EMBL" id="JAGIQL010000058">
    <property type="protein sequence ID" value="MBP0459008.1"/>
    <property type="molecule type" value="Genomic_DNA"/>
</dbReference>
<keyword evidence="1" id="KW-1133">Transmembrane helix</keyword>
<keyword evidence="1" id="KW-0472">Membrane</keyword>
<gene>
    <name evidence="2" type="ORF">JFN87_16075</name>
</gene>
<dbReference type="Proteomes" id="UP000670475">
    <property type="component" value="Unassembled WGS sequence"/>
</dbReference>
<evidence type="ECO:0000256" key="1">
    <source>
        <dbReference type="SAM" id="Phobius"/>
    </source>
</evidence>
<reference evidence="2" key="1">
    <citation type="submission" date="2021-03" db="EMBL/GenBank/DDBJ databases">
        <title>Whole genome sequence of Streptomyces bomunensis MMS17-BM035.</title>
        <authorList>
            <person name="Lee J.H."/>
        </authorList>
    </citation>
    <scope>NUCLEOTIDE SEQUENCE</scope>
    <source>
        <strain evidence="2">MMS17-BM035</strain>
    </source>
</reference>
<keyword evidence="3" id="KW-1185">Reference proteome</keyword>
<organism evidence="2 3">
    <name type="scientific">Streptomyces montanisoli</name>
    <dbReference type="NCBI Taxonomy" id="2798581"/>
    <lineage>
        <taxon>Bacteria</taxon>
        <taxon>Bacillati</taxon>
        <taxon>Actinomycetota</taxon>
        <taxon>Actinomycetes</taxon>
        <taxon>Kitasatosporales</taxon>
        <taxon>Streptomycetaceae</taxon>
        <taxon>Streptomyces</taxon>
    </lineage>
</organism>
<dbReference type="AlphaFoldDB" id="A0A940RYB3"/>
<accession>A0A940RYB3</accession>
<sequence length="256" mass="27669">MAAGSRDHSTTGRLTRHVANGCLVLLMIPVALCTYLWYQAWHTGHVNTQREHAAMATVLGKAQHASDSTARALNSTRATAPDALTAVIWRHTHAPVIVYDPTHSTYTATTSWSATYSETGFVITGGPTRVERCFTLTYSRTAGAAWTTKLAERHDDPCASGRSIAREVDWARDRIANMTTEEVSQAKVAQALAPTDRLRDDVVKKVVRHDGAAVVVVLVRDGGVSPPLQQCYAITRRPGADDARSHAVTAVPVATC</sequence>
<comment type="caution">
    <text evidence="2">The sequence shown here is derived from an EMBL/GenBank/DDBJ whole genome shotgun (WGS) entry which is preliminary data.</text>
</comment>
<proteinExistence type="predicted"/>
<protein>
    <submittedName>
        <fullName evidence="2">Uncharacterized protein</fullName>
    </submittedName>
</protein>
<keyword evidence="1" id="KW-0812">Transmembrane</keyword>